<keyword evidence="7" id="KW-0106">Calcium</keyword>
<keyword evidence="5" id="KW-0479">Metal-binding</keyword>
<evidence type="ECO:0000313" key="12">
    <source>
        <dbReference type="EMBL" id="BAV92554.1"/>
    </source>
</evidence>
<accession>A0A1J1DRT7</accession>
<dbReference type="GO" id="GO:0030288">
    <property type="term" value="C:outer membrane-bounded periplasmic space"/>
    <property type="evidence" value="ECO:0007669"/>
    <property type="project" value="TreeGrafter"/>
</dbReference>
<evidence type="ECO:0000256" key="1">
    <source>
        <dbReference type="ARBA" id="ARBA00004196"/>
    </source>
</evidence>
<comment type="subcellular location">
    <subcellularLocation>
        <location evidence="1">Cell envelope</location>
    </subcellularLocation>
</comment>
<comment type="similarity">
    <text evidence="2">Belongs to the cytochrome c-552 family.</text>
</comment>
<dbReference type="SUPFAM" id="SSF48695">
    <property type="entry name" value="Multiheme cytochromes"/>
    <property type="match status" value="1"/>
</dbReference>
<dbReference type="InterPro" id="IPR036280">
    <property type="entry name" value="Multihaem_cyt_sf"/>
</dbReference>
<evidence type="ECO:0000256" key="5">
    <source>
        <dbReference type="ARBA" id="ARBA00022723"/>
    </source>
</evidence>
<dbReference type="PIRSF" id="PIRSF000243">
    <property type="entry name" value="Cyt_c552"/>
    <property type="match status" value="1"/>
</dbReference>
<dbReference type="KEGG" id="dtr:RSDT_1042"/>
<evidence type="ECO:0000256" key="9">
    <source>
        <dbReference type="ARBA" id="ARBA00023004"/>
    </source>
</evidence>
<dbReference type="CDD" id="cd00548">
    <property type="entry name" value="NrfA-like"/>
    <property type="match status" value="1"/>
</dbReference>
<gene>
    <name evidence="12" type="primary">nrfA</name>
    <name evidence="12" type="ORF">RSDT_1042</name>
</gene>
<name>A0A1J1DRT7_9BACT</name>
<keyword evidence="4" id="KW-0349">Heme</keyword>
<dbReference type="GO" id="GO:0046872">
    <property type="term" value="F:metal ion binding"/>
    <property type="evidence" value="ECO:0007669"/>
    <property type="project" value="UniProtKB-KW"/>
</dbReference>
<dbReference type="Gene3D" id="1.10.1130.10">
    <property type="entry name" value="Flavocytochrome C3, Chain A"/>
    <property type="match status" value="1"/>
</dbReference>
<dbReference type="GO" id="GO:0042279">
    <property type="term" value="F:nitrite reductase (cytochrome, ammonia-forming) activity"/>
    <property type="evidence" value="ECO:0007669"/>
    <property type="project" value="UniProtKB-EC"/>
</dbReference>
<evidence type="ECO:0000256" key="2">
    <source>
        <dbReference type="ARBA" id="ARBA00009288"/>
    </source>
</evidence>
<dbReference type="RefSeq" id="WP_096400188.1">
    <property type="nucleotide sequence ID" value="NZ_AP017368.1"/>
</dbReference>
<dbReference type="AlphaFoldDB" id="A0A1J1DRT7"/>
<evidence type="ECO:0000256" key="8">
    <source>
        <dbReference type="ARBA" id="ARBA00023002"/>
    </source>
</evidence>
<dbReference type="GO" id="GO:0019645">
    <property type="term" value="P:anaerobic electron transport chain"/>
    <property type="evidence" value="ECO:0007669"/>
    <property type="project" value="TreeGrafter"/>
</dbReference>
<keyword evidence="13" id="KW-1185">Reference proteome</keyword>
<evidence type="ECO:0000256" key="4">
    <source>
        <dbReference type="ARBA" id="ARBA00022617"/>
    </source>
</evidence>
<dbReference type="InterPro" id="IPR003321">
    <property type="entry name" value="Cyt_c552"/>
</dbReference>
<dbReference type="Gene3D" id="1.20.140.10">
    <property type="entry name" value="Butyryl-CoA Dehydrogenase, subunit A, domain 3"/>
    <property type="match status" value="1"/>
</dbReference>
<dbReference type="PANTHER" id="PTHR30633">
    <property type="entry name" value="CYTOCHROME C-552 RESPIRATORY NITRITE REDUCTASE"/>
    <property type="match status" value="1"/>
</dbReference>
<evidence type="ECO:0000313" key="13">
    <source>
        <dbReference type="Proteomes" id="UP000242645"/>
    </source>
</evidence>
<evidence type="ECO:0000256" key="3">
    <source>
        <dbReference type="ARBA" id="ARBA00011887"/>
    </source>
</evidence>
<keyword evidence="8" id="KW-0560">Oxidoreductase</keyword>
<feature type="signal peptide" evidence="11">
    <location>
        <begin position="1"/>
        <end position="23"/>
    </location>
</feature>
<proteinExistence type="inferred from homology"/>
<dbReference type="OrthoDB" id="9780421at2"/>
<sequence>MNKRIVNLATAAVALLGAALLSACDDVKTDLKAPVYKTVLKEDETRMSAFKAAFPKEYASYQKNNETQVMTDYKGSIAYHKNDNINPPPHGFKHAQPYLKNLWLGYPFSFEYNEARGHTYAIEDFVNIDRLNRYGADGKALMPATCWNCKTPKMMTWYKQYGDKLWSMDANEFRAADKISGMDETINCANCHNPTNMALRLYSEPLKDWLKRTNQDWNKISRNEKRSLVCAQCHSEYYFTHKDNGPAAKPVFPWDEGMSADDMYRYYMGHGAKDASGKTGPFVDFKHAASGVPIIKMQHPDYEMFVDGPHGAAGVACADCHMQYQRVAGKKISSHWMTSPLKDQEMRACRQCHADKTADFLRARVIYSQKKVFDQLIKAEALSVKAHEAVRLAGAYAGDSAADYDTLMKQAVEMVRKGQLFWDYVSAENSVGFHNPAKSLDTLATSMESSRIAVDLALQATNYGISSAISGDIEKIVPPILEHSRKLMQSPEHLQNHPWLKLLKPFPAAPQVWDGQIRLTSEATAK</sequence>
<dbReference type="EMBL" id="AP017368">
    <property type="protein sequence ID" value="BAV92554.1"/>
    <property type="molecule type" value="Genomic_DNA"/>
</dbReference>
<feature type="chain" id="PRO_5009618589" description="nitrite reductase (cytochrome; ammonia-forming)" evidence="11">
    <location>
        <begin position="24"/>
        <end position="526"/>
    </location>
</feature>
<dbReference type="GO" id="GO:0020037">
    <property type="term" value="F:heme binding"/>
    <property type="evidence" value="ECO:0007669"/>
    <property type="project" value="TreeGrafter"/>
</dbReference>
<comment type="catalytic activity">
    <reaction evidence="10">
        <text>6 Fe(III)-[cytochrome c] + NH4(+) + 2 H2O = 6 Fe(II)-[cytochrome c] + nitrite + 8 H(+)</text>
        <dbReference type="Rhea" id="RHEA:13089"/>
        <dbReference type="Rhea" id="RHEA-COMP:10350"/>
        <dbReference type="Rhea" id="RHEA-COMP:14399"/>
        <dbReference type="ChEBI" id="CHEBI:15377"/>
        <dbReference type="ChEBI" id="CHEBI:15378"/>
        <dbReference type="ChEBI" id="CHEBI:16301"/>
        <dbReference type="ChEBI" id="CHEBI:28938"/>
        <dbReference type="ChEBI" id="CHEBI:29033"/>
        <dbReference type="ChEBI" id="CHEBI:29034"/>
        <dbReference type="EC" id="1.7.2.2"/>
    </reaction>
</comment>
<dbReference type="PROSITE" id="PS51257">
    <property type="entry name" value="PROKAR_LIPOPROTEIN"/>
    <property type="match status" value="1"/>
</dbReference>
<evidence type="ECO:0000256" key="10">
    <source>
        <dbReference type="ARBA" id="ARBA00049131"/>
    </source>
</evidence>
<keyword evidence="6 11" id="KW-0732">Signal</keyword>
<dbReference type="Pfam" id="PF02335">
    <property type="entry name" value="Cytochrom_C552"/>
    <property type="match status" value="1"/>
</dbReference>
<dbReference type="PANTHER" id="PTHR30633:SF0">
    <property type="entry name" value="CYTOCHROME C-552"/>
    <property type="match status" value="1"/>
</dbReference>
<reference evidence="12 13" key="1">
    <citation type="journal article" date="2017" name="ISME J.">
        <title>Genome of 'Ca. Desulfovibrio trichonymphae', an H2-oxidizing bacterium in a tripartite symbiotic system within a protist cell in the termite gut.</title>
        <authorList>
            <person name="Kuwahara H."/>
            <person name="Yuki M."/>
            <person name="Izawa K."/>
            <person name="Ohkuma M."/>
            <person name="Hongoh Y."/>
        </authorList>
    </citation>
    <scope>NUCLEOTIDE SEQUENCE [LARGE SCALE GENOMIC DNA]</scope>
    <source>
        <strain evidence="12 13">Rs-N31</strain>
    </source>
</reference>
<organism evidence="12 13">
    <name type="scientific">Candidatus Desulfovibrio trichonymphae</name>
    <dbReference type="NCBI Taxonomy" id="1725232"/>
    <lineage>
        <taxon>Bacteria</taxon>
        <taxon>Pseudomonadati</taxon>
        <taxon>Thermodesulfobacteriota</taxon>
        <taxon>Desulfovibrionia</taxon>
        <taxon>Desulfovibrionales</taxon>
        <taxon>Desulfovibrionaceae</taxon>
        <taxon>Desulfovibrio</taxon>
    </lineage>
</organism>
<evidence type="ECO:0000256" key="7">
    <source>
        <dbReference type="ARBA" id="ARBA00022837"/>
    </source>
</evidence>
<protein>
    <recommendedName>
        <fullName evidence="3">nitrite reductase (cytochrome; ammonia-forming)</fullName>
        <ecNumber evidence="3">1.7.2.2</ecNumber>
    </recommendedName>
</protein>
<dbReference type="EC" id="1.7.2.2" evidence="3"/>
<dbReference type="Proteomes" id="UP000242645">
    <property type="component" value="Chromosome"/>
</dbReference>
<evidence type="ECO:0000256" key="6">
    <source>
        <dbReference type="ARBA" id="ARBA00022729"/>
    </source>
</evidence>
<keyword evidence="9" id="KW-0408">Iron</keyword>
<evidence type="ECO:0000256" key="11">
    <source>
        <dbReference type="SAM" id="SignalP"/>
    </source>
</evidence>